<dbReference type="InterPro" id="IPR051448">
    <property type="entry name" value="CdaR-like_regulators"/>
</dbReference>
<proteinExistence type="predicted"/>
<dbReference type="InterPro" id="IPR042070">
    <property type="entry name" value="PucR_C-HTH_sf"/>
</dbReference>
<dbReference type="EMBL" id="VDFR01000095">
    <property type="protein sequence ID" value="TNC42499.1"/>
    <property type="molecule type" value="Genomic_DNA"/>
</dbReference>
<evidence type="ECO:0000313" key="3">
    <source>
        <dbReference type="EMBL" id="TNC36552.1"/>
    </source>
</evidence>
<dbReference type="OrthoDB" id="5243741at2"/>
<dbReference type="Proteomes" id="UP000306740">
    <property type="component" value="Unassembled WGS sequence"/>
</dbReference>
<organism evidence="4 5">
    <name type="scientific">Mumia zhuanghuii</name>
    <dbReference type="NCBI Taxonomy" id="2585211"/>
    <lineage>
        <taxon>Bacteria</taxon>
        <taxon>Bacillati</taxon>
        <taxon>Actinomycetota</taxon>
        <taxon>Actinomycetes</taxon>
        <taxon>Propionibacteriales</taxon>
        <taxon>Nocardioidaceae</taxon>
        <taxon>Mumia</taxon>
    </lineage>
</organism>
<comment type="caution">
    <text evidence="4">The sequence shown here is derived from an EMBL/GenBank/DDBJ whole genome shotgun (WGS) entry which is preliminary data.</text>
</comment>
<dbReference type="PANTHER" id="PTHR33744:SF1">
    <property type="entry name" value="DNA-BINDING TRANSCRIPTIONAL ACTIVATOR ADER"/>
    <property type="match status" value="1"/>
</dbReference>
<dbReference type="AlphaFoldDB" id="A0A5C4MFA0"/>
<evidence type="ECO:0000313" key="4">
    <source>
        <dbReference type="EMBL" id="TNC42499.1"/>
    </source>
</evidence>
<evidence type="ECO:0000313" key="5">
    <source>
        <dbReference type="Proteomes" id="UP000306740"/>
    </source>
</evidence>
<evidence type="ECO:0000259" key="1">
    <source>
        <dbReference type="Pfam" id="PF13556"/>
    </source>
</evidence>
<evidence type="ECO:0000259" key="2">
    <source>
        <dbReference type="Pfam" id="PF25906"/>
    </source>
</evidence>
<protein>
    <submittedName>
        <fullName evidence="4">Uncharacterized protein</fullName>
    </submittedName>
</protein>
<dbReference type="Gene3D" id="1.10.10.2840">
    <property type="entry name" value="PucR C-terminal helix-turn-helix domain"/>
    <property type="match status" value="1"/>
</dbReference>
<name>A0A5C4MFA0_9ACTN</name>
<accession>A0A5C4MFA0</accession>
<dbReference type="InterPro" id="IPR025736">
    <property type="entry name" value="PucR_C-HTH_dom"/>
</dbReference>
<feature type="domain" description="PucR C-terminal helix-turn-helix" evidence="1">
    <location>
        <begin position="359"/>
        <end position="415"/>
    </location>
</feature>
<reference evidence="4 5" key="1">
    <citation type="submission" date="2019-05" db="EMBL/GenBank/DDBJ databases">
        <title>Mumia sp. nov., isolated from the intestinal contents of plateau pika (Ochotona curzoniae) in the Qinghai-Tibet plateau of China.</title>
        <authorList>
            <person name="Tian Z."/>
        </authorList>
    </citation>
    <scope>NUCLEOTIDE SEQUENCE [LARGE SCALE GENOMIC DNA]</scope>
    <source>
        <strain evidence="5">527</strain>
        <strain evidence="4">Z527</strain>
    </source>
</reference>
<dbReference type="Pfam" id="PF25906">
    <property type="entry name" value="PucR-like_N"/>
    <property type="match status" value="1"/>
</dbReference>
<dbReference type="Pfam" id="PF13556">
    <property type="entry name" value="HTH_30"/>
    <property type="match status" value="1"/>
</dbReference>
<dbReference type="PANTHER" id="PTHR33744">
    <property type="entry name" value="CARBOHYDRATE DIACID REGULATOR"/>
    <property type="match status" value="1"/>
</dbReference>
<dbReference type="InterPro" id="IPR058663">
    <property type="entry name" value="PucR-like_N"/>
</dbReference>
<gene>
    <name evidence="4" type="ORF">FHE65_20970</name>
    <name evidence="3" type="ORF">FHE65_25935</name>
</gene>
<dbReference type="EMBL" id="VDFR01000134">
    <property type="protein sequence ID" value="TNC36552.1"/>
    <property type="molecule type" value="Genomic_DNA"/>
</dbReference>
<feature type="domain" description="PucR-like N-terminal" evidence="2">
    <location>
        <begin position="47"/>
        <end position="204"/>
    </location>
</feature>
<sequence length="442" mass="48987">MGFASVPTDLRQRRLPHDAPRTRDALKIRLGGAGLNLDRVQGLQELPSVAAALRPAVPTLVERITVRIQREVAAFAGGGGDDRREMIALAVQSAVDHYLDLLEGRPVSGHRVDELFRRMGRAEAMDGRGIDAVRAACQIASRDAWRELRSAACGDELSDDLLGPLGDTLFDYLQHLVDQVHHGYVTARQKRAPARVRHQLMQAMLTGRPAEDVRRLADLAEWELPTKCVALVADFPEQEKCPSEVPRHLLLDIFDGHVVAVVAATRVDEGRAALKRMPITSSIAVSWAVPVADVRHAYRWTRRALSLVRGGWIERTDVIDCADYRGALWLHADPALRRELCDELLAPLLAKTRHQRATLAQTLLLWLRGHEPAAVIAEQMDVHEQTVRRRLRHLKSAFAPVLDEPEQKTALLMVLESVAPAWLKEAPTANKRGDVAARGGVS</sequence>